<organism evidence="3 4">
    <name type="scientific">Leucobacter ruminantium</name>
    <dbReference type="NCBI Taxonomy" id="1289170"/>
    <lineage>
        <taxon>Bacteria</taxon>
        <taxon>Bacillati</taxon>
        <taxon>Actinomycetota</taxon>
        <taxon>Actinomycetes</taxon>
        <taxon>Micrococcales</taxon>
        <taxon>Microbacteriaceae</taxon>
        <taxon>Leucobacter</taxon>
    </lineage>
</organism>
<evidence type="ECO:0000313" key="3">
    <source>
        <dbReference type="EMBL" id="MBO1805468.1"/>
    </source>
</evidence>
<evidence type="ECO:0000256" key="1">
    <source>
        <dbReference type="SAM" id="MobiDB-lite"/>
    </source>
</evidence>
<protein>
    <submittedName>
        <fullName evidence="3">DUF4307 domain-containing protein</fullName>
    </submittedName>
</protein>
<proteinExistence type="predicted"/>
<name>A0A939LYW1_9MICO</name>
<feature type="transmembrane region" description="Helical" evidence="2">
    <location>
        <begin position="73"/>
        <end position="94"/>
    </location>
</feature>
<accession>A0A939LYW1</accession>
<evidence type="ECO:0000256" key="2">
    <source>
        <dbReference type="SAM" id="Phobius"/>
    </source>
</evidence>
<dbReference type="Pfam" id="PF14155">
    <property type="entry name" value="DUF4307"/>
    <property type="match status" value="1"/>
</dbReference>
<reference evidence="3" key="1">
    <citation type="submission" date="2021-03" db="EMBL/GenBank/DDBJ databases">
        <title>Leucobacter chromiisoli sp. nov., isolated from chromium-containing soil of chemical plant.</title>
        <authorList>
            <person name="Xu Z."/>
        </authorList>
    </citation>
    <scope>NUCLEOTIDE SEQUENCE</scope>
    <source>
        <strain evidence="3">A2</strain>
    </source>
</reference>
<feature type="region of interest" description="Disordered" evidence="1">
    <location>
        <begin position="1"/>
        <end position="61"/>
    </location>
</feature>
<dbReference type="EMBL" id="JAGDYL010000014">
    <property type="protein sequence ID" value="MBO1805468.1"/>
    <property type="molecule type" value="Genomic_DNA"/>
</dbReference>
<comment type="caution">
    <text evidence="3">The sequence shown here is derived from an EMBL/GenBank/DDBJ whole genome shotgun (WGS) entry which is preliminary data.</text>
</comment>
<evidence type="ECO:0000313" key="4">
    <source>
        <dbReference type="Proteomes" id="UP000664398"/>
    </source>
</evidence>
<keyword evidence="4" id="KW-1185">Reference proteome</keyword>
<keyword evidence="2" id="KW-1133">Transmembrane helix</keyword>
<keyword evidence="2" id="KW-0472">Membrane</keyword>
<feature type="compositionally biased region" description="Polar residues" evidence="1">
    <location>
        <begin position="17"/>
        <end position="28"/>
    </location>
</feature>
<keyword evidence="2" id="KW-0812">Transmembrane</keyword>
<gene>
    <name evidence="3" type="ORF">J4H91_09075</name>
</gene>
<dbReference type="InterPro" id="IPR025443">
    <property type="entry name" value="DUF4307"/>
</dbReference>
<sequence>MRVLSQVPPGRSRYAGTGTQSTQRSSEVPVSEALGTAAPDEPRTGAPQGSATSGNGLDDRYGTGRRVRVDRRFGWGAAALLVLAGVVFLLWSGWEEGGRIETQSIGFAKQGDFEVSVKFAVSAPPGAPVACAVEALSTSKAVVGWNVIELPVTEQRSHTITTKLLTIGPATAAHVRECWVLEG</sequence>
<dbReference type="Proteomes" id="UP000664398">
    <property type="component" value="Unassembled WGS sequence"/>
</dbReference>
<dbReference type="AlphaFoldDB" id="A0A939LYW1"/>